<dbReference type="PRINTS" id="PR00110">
    <property type="entry name" value="ALPHAAMYLASE"/>
</dbReference>
<gene>
    <name evidence="7" type="ORF">C7460_111121</name>
</gene>
<dbReference type="EC" id="3.2.1.1" evidence="5"/>
<keyword evidence="3 5" id="KW-0326">Glycosidase</keyword>
<dbReference type="GO" id="GO:0009313">
    <property type="term" value="P:oligosaccharide catabolic process"/>
    <property type="evidence" value="ECO:0007669"/>
    <property type="project" value="TreeGrafter"/>
</dbReference>
<evidence type="ECO:0000256" key="3">
    <source>
        <dbReference type="ARBA" id="ARBA00023295"/>
    </source>
</evidence>
<dbReference type="Gene3D" id="3.20.20.80">
    <property type="entry name" value="Glycosidases"/>
    <property type="match status" value="1"/>
</dbReference>
<dbReference type="SUPFAM" id="SSF51445">
    <property type="entry name" value="(Trans)glycosidases"/>
    <property type="match status" value="1"/>
</dbReference>
<dbReference type="GO" id="GO:0004556">
    <property type="term" value="F:alpha-amylase activity"/>
    <property type="evidence" value="ECO:0007669"/>
    <property type="project" value="UniProtKB-UniRule"/>
</dbReference>
<dbReference type="GO" id="GO:0043169">
    <property type="term" value="F:cation binding"/>
    <property type="evidence" value="ECO:0007669"/>
    <property type="project" value="InterPro"/>
</dbReference>
<dbReference type="Gene3D" id="3.90.400.10">
    <property type="entry name" value="Oligo-1,6-glucosidase, Domain 2"/>
    <property type="match status" value="1"/>
</dbReference>
<dbReference type="InterPro" id="IPR056300">
    <property type="entry name" value="SusG-like_C"/>
</dbReference>
<comment type="caution">
    <text evidence="7">The sequence shown here is derived from an EMBL/GenBank/DDBJ whole genome shotgun (WGS) entry which is preliminary data.</text>
</comment>
<evidence type="ECO:0000256" key="1">
    <source>
        <dbReference type="ARBA" id="ARBA00008061"/>
    </source>
</evidence>
<keyword evidence="5" id="KW-0119">Carbohydrate metabolism</keyword>
<feature type="domain" description="Glycosyl hydrolase family 13 catalytic" evidence="6">
    <location>
        <begin position="9"/>
        <end position="418"/>
    </location>
</feature>
<name>A0A3D9L4X8_MARFU</name>
<dbReference type="PANTHER" id="PTHR10357:SF179">
    <property type="entry name" value="NEUTRAL AND BASIC AMINO ACID TRANSPORT PROTEIN RBAT"/>
    <property type="match status" value="1"/>
</dbReference>
<dbReference type="SMART" id="SM00642">
    <property type="entry name" value="Aamy"/>
    <property type="match status" value="1"/>
</dbReference>
<dbReference type="SUPFAM" id="SSF51011">
    <property type="entry name" value="Glycosyl hydrolase domain"/>
    <property type="match status" value="1"/>
</dbReference>
<proteinExistence type="inferred from homology"/>
<reference evidence="7 8" key="1">
    <citation type="submission" date="2018-07" db="EMBL/GenBank/DDBJ databases">
        <title>Genomic Encyclopedia of Type Strains, Phase IV (KMG-IV): sequencing the most valuable type-strain genomes for metagenomic binning, comparative biology and taxonomic classification.</title>
        <authorList>
            <person name="Goeker M."/>
        </authorList>
    </citation>
    <scope>NUCLEOTIDE SEQUENCE [LARGE SCALE GENOMIC DNA]</scope>
    <source>
        <strain evidence="7 8">DSM 4134</strain>
    </source>
</reference>
<dbReference type="Pfam" id="PF00128">
    <property type="entry name" value="Alpha-amylase"/>
    <property type="match status" value="1"/>
</dbReference>
<evidence type="ECO:0000313" key="7">
    <source>
        <dbReference type="EMBL" id="RED97980.1"/>
    </source>
</evidence>
<dbReference type="InterPro" id="IPR006047">
    <property type="entry name" value="GH13_cat_dom"/>
</dbReference>
<evidence type="ECO:0000256" key="4">
    <source>
        <dbReference type="RuleBase" id="RU003615"/>
    </source>
</evidence>
<dbReference type="InterPro" id="IPR045857">
    <property type="entry name" value="O16G_dom_2"/>
</dbReference>
<evidence type="ECO:0000259" key="6">
    <source>
        <dbReference type="SMART" id="SM00642"/>
    </source>
</evidence>
<dbReference type="InterPro" id="IPR006046">
    <property type="entry name" value="Alpha_amylase"/>
</dbReference>
<dbReference type="PANTHER" id="PTHR10357">
    <property type="entry name" value="ALPHA-AMYLASE FAMILY MEMBER"/>
    <property type="match status" value="1"/>
</dbReference>
<dbReference type="Pfam" id="PF23915">
    <property type="entry name" value="SusG_C"/>
    <property type="match status" value="1"/>
</dbReference>
<sequence>MWQDRVVYEIFVQSFCDSNGDGIGDLNGVTSKLDYLADLGVGAIWLTPIHPSPSYHKYDVTDYYSIHPDYGTIEDFQRLLKEAHQRDIKIVIDLVINHCSHLHPWFRSALDPESEFRDFFVWASEAEIKAEDNLVKEITGDSDNTHQWNAVQGQDEMYFGFFWSGMPDLNYDNPRVREEIYKVGKYWLTEIGVDGFRLDAAKHIYPDHRAKDNHAFWKEFKSTMESYKRDVYLVGEVWADLPTQAPFAGGFTSLFNFDLSFSIMESVKNERLVGATIHKNAWRLLENQSPISLFLASMEAFTRNNPNFINATFLTNHDQNRVMSFLENEQKGKLAPAILLTFPGIPYIYYGEEIGMRGMKPDEQIREPMLWDDEENDGCRTRWMTPIYNINGTTPSVNQQRSNTSSMYHHYRRLIQIRNQSEALRHGGLASIDLKDDEVLAYVREYGTELAHVYHNLSGQSKSIVKAPGDMVFVTKDSKLEGETVVLPPYESIIFISKPQK</sequence>
<evidence type="ECO:0000313" key="8">
    <source>
        <dbReference type="Proteomes" id="UP000256779"/>
    </source>
</evidence>
<organism evidence="7 8">
    <name type="scientific">Marinoscillum furvescens DSM 4134</name>
    <dbReference type="NCBI Taxonomy" id="1122208"/>
    <lineage>
        <taxon>Bacteria</taxon>
        <taxon>Pseudomonadati</taxon>
        <taxon>Bacteroidota</taxon>
        <taxon>Cytophagia</taxon>
        <taxon>Cytophagales</taxon>
        <taxon>Reichenbachiellaceae</taxon>
        <taxon>Marinoscillum</taxon>
    </lineage>
</organism>
<evidence type="ECO:0000256" key="5">
    <source>
        <dbReference type="RuleBase" id="RU361134"/>
    </source>
</evidence>
<dbReference type="EMBL" id="QREG01000011">
    <property type="protein sequence ID" value="RED97980.1"/>
    <property type="molecule type" value="Genomic_DNA"/>
</dbReference>
<evidence type="ECO:0000256" key="2">
    <source>
        <dbReference type="ARBA" id="ARBA00022801"/>
    </source>
</evidence>
<keyword evidence="8" id="KW-1185">Reference proteome</keyword>
<comment type="similarity">
    <text evidence="1 4">Belongs to the glycosyl hydrolase 13 family.</text>
</comment>
<dbReference type="CDD" id="cd11316">
    <property type="entry name" value="AmyAc_bac2_AmyA"/>
    <property type="match status" value="1"/>
</dbReference>
<accession>A0A3D9L4X8</accession>
<keyword evidence="2 5" id="KW-0378">Hydrolase</keyword>
<dbReference type="InterPro" id="IPR017853">
    <property type="entry name" value="GH"/>
</dbReference>
<dbReference type="RefSeq" id="WP_170148003.1">
    <property type="nucleotide sequence ID" value="NZ_QREG01000011.1"/>
</dbReference>
<dbReference type="Proteomes" id="UP000256779">
    <property type="component" value="Unassembled WGS sequence"/>
</dbReference>
<comment type="catalytic activity">
    <reaction evidence="5">
        <text>Endohydrolysis of (1-&gt;4)-alpha-D-glucosidic linkages in polysaccharides containing three or more (1-&gt;4)-alpha-linked D-glucose units.</text>
        <dbReference type="EC" id="3.2.1.1"/>
    </reaction>
</comment>
<protein>
    <recommendedName>
        <fullName evidence="5">Alpha-amylase</fullName>
        <ecNumber evidence="5">3.2.1.1</ecNumber>
    </recommendedName>
</protein>
<dbReference type="AlphaFoldDB" id="A0A3D9L4X8"/>